<evidence type="ECO:0000256" key="12">
    <source>
        <dbReference type="ARBA" id="ARBA00023204"/>
    </source>
</evidence>
<dbReference type="CDD" id="cd03431">
    <property type="entry name" value="NUDIX_DNA_Glycosylase_C-MutY"/>
    <property type="match status" value="1"/>
</dbReference>
<evidence type="ECO:0000256" key="1">
    <source>
        <dbReference type="ARBA" id="ARBA00000843"/>
    </source>
</evidence>
<comment type="catalytic activity">
    <reaction evidence="1 14">
        <text>Hydrolyzes free adenine bases from 7,8-dihydro-8-oxoguanine:adenine mismatched double-stranded DNA, leaving an apurinic site.</text>
        <dbReference type="EC" id="3.2.2.31"/>
    </reaction>
</comment>
<evidence type="ECO:0000256" key="11">
    <source>
        <dbReference type="ARBA" id="ARBA00023014"/>
    </source>
</evidence>
<dbReference type="Pfam" id="PF00730">
    <property type="entry name" value="HhH-GPD"/>
    <property type="match status" value="1"/>
</dbReference>
<dbReference type="InterPro" id="IPR029119">
    <property type="entry name" value="MutY_C"/>
</dbReference>
<dbReference type="Pfam" id="PF14815">
    <property type="entry name" value="NUDIX_4"/>
    <property type="match status" value="1"/>
</dbReference>
<dbReference type="InterPro" id="IPR015797">
    <property type="entry name" value="NUDIX_hydrolase-like_dom_sf"/>
</dbReference>
<dbReference type="Gene3D" id="1.10.1670.10">
    <property type="entry name" value="Helix-hairpin-Helix base-excision DNA repair enzymes (C-terminal)"/>
    <property type="match status" value="1"/>
</dbReference>
<dbReference type="GO" id="GO:0032357">
    <property type="term" value="F:oxidized purine DNA binding"/>
    <property type="evidence" value="ECO:0007669"/>
    <property type="project" value="TreeGrafter"/>
</dbReference>
<dbReference type="EMBL" id="CP002542">
    <property type="protein sequence ID" value="AEA42191.1"/>
    <property type="molecule type" value="Genomic_DNA"/>
</dbReference>
<dbReference type="Proteomes" id="UP000007463">
    <property type="component" value="Chromosome"/>
</dbReference>
<evidence type="ECO:0000256" key="14">
    <source>
        <dbReference type="RuleBase" id="RU365096"/>
    </source>
</evidence>
<dbReference type="CDD" id="cd00056">
    <property type="entry name" value="ENDO3c"/>
    <property type="match status" value="1"/>
</dbReference>
<dbReference type="SMART" id="SM00478">
    <property type="entry name" value="ENDO3c"/>
    <property type="match status" value="1"/>
</dbReference>
<dbReference type="InterPro" id="IPR011257">
    <property type="entry name" value="DNA_glycosylase"/>
</dbReference>
<dbReference type="SUPFAM" id="SSF55811">
    <property type="entry name" value="Nudix"/>
    <property type="match status" value="1"/>
</dbReference>
<dbReference type="InterPro" id="IPR023170">
    <property type="entry name" value="HhH_base_excis_C"/>
</dbReference>
<dbReference type="OrthoDB" id="9802365at2"/>
<dbReference type="EC" id="3.2.2.31" evidence="4 14"/>
<evidence type="ECO:0000256" key="8">
    <source>
        <dbReference type="ARBA" id="ARBA00022763"/>
    </source>
</evidence>
<keyword evidence="6" id="KW-0004">4Fe-4S</keyword>
<dbReference type="GO" id="GO:0006284">
    <property type="term" value="P:base-excision repair"/>
    <property type="evidence" value="ECO:0007669"/>
    <property type="project" value="UniProtKB-UniRule"/>
</dbReference>
<evidence type="ECO:0000313" key="17">
    <source>
        <dbReference type="Proteomes" id="UP000007463"/>
    </source>
</evidence>
<dbReference type="GO" id="GO:0051539">
    <property type="term" value="F:4 iron, 4 sulfur cluster binding"/>
    <property type="evidence" value="ECO:0007669"/>
    <property type="project" value="UniProtKB-UniRule"/>
</dbReference>
<dbReference type="InterPro" id="IPR044298">
    <property type="entry name" value="MIG/MutY"/>
</dbReference>
<dbReference type="Gene3D" id="1.10.340.30">
    <property type="entry name" value="Hypothetical protein, domain 2"/>
    <property type="match status" value="1"/>
</dbReference>
<dbReference type="InterPro" id="IPR005760">
    <property type="entry name" value="A/G_AdeGlyc_MutY"/>
</dbReference>
<sequence>MTDFALLISDWYRLNARELPWRSTKNAYFIWLSEVILQQTRVDQGMKYYLNLIENYPNLKQLADADEESILKLWQGLGYYSRARNLHKTAQQVRDEYQGEFPKTYSEIIQLKGIGPYTAAAISSFAFDLPHAVVDGNVYRILSRYYGIDEPIDSTQGKKTFQALADSLIPSSDPALFNQAIMEFGAMQCIPNNPNCESCVLNQSCFSAFNSELIKKLPIKKGKTKVRKRYFHYLHIENKHEIALDQRTGKDVWEKLYEFPMIESTDESIPLIFADSAQLIYQTKHILSHQHIYAFFYTSDKSEIAGLDFKFVEKSHFEDYPIHRLMEKYLESNSK</sequence>
<dbReference type="SUPFAM" id="SSF48150">
    <property type="entry name" value="DNA-glycosylase"/>
    <property type="match status" value="1"/>
</dbReference>
<dbReference type="GO" id="GO:0006298">
    <property type="term" value="P:mismatch repair"/>
    <property type="evidence" value="ECO:0007669"/>
    <property type="project" value="TreeGrafter"/>
</dbReference>
<dbReference type="GO" id="GO:0000701">
    <property type="term" value="F:purine-specific mismatch base pair DNA N-glycosylase activity"/>
    <property type="evidence" value="ECO:0007669"/>
    <property type="project" value="UniProtKB-EC"/>
</dbReference>
<evidence type="ECO:0000256" key="7">
    <source>
        <dbReference type="ARBA" id="ARBA00022723"/>
    </source>
</evidence>
<comment type="cofactor">
    <cofactor evidence="14">
        <name>[4Fe-4S] cluster</name>
        <dbReference type="ChEBI" id="CHEBI:49883"/>
    </cofactor>
    <text evidence="14">Binds 1 [4Fe-4S] cluster.</text>
</comment>
<dbReference type="GO" id="GO:0046872">
    <property type="term" value="F:metal ion binding"/>
    <property type="evidence" value="ECO:0007669"/>
    <property type="project" value="UniProtKB-UniRule"/>
</dbReference>
<accession>F2IBW3</accession>
<dbReference type="GO" id="GO:0035485">
    <property type="term" value="F:adenine/guanine mispair binding"/>
    <property type="evidence" value="ECO:0007669"/>
    <property type="project" value="TreeGrafter"/>
</dbReference>
<keyword evidence="17" id="KW-1185">Reference proteome</keyword>
<evidence type="ECO:0000256" key="13">
    <source>
        <dbReference type="ARBA" id="ARBA00023295"/>
    </source>
</evidence>
<gene>
    <name evidence="16" type="ordered locus">Fluta_0182</name>
</gene>
<dbReference type="HOGENOM" id="CLU_012862_0_3_10"/>
<name>F2IBW3_FLUTR</name>
<keyword evidence="9" id="KW-0378">Hydrolase</keyword>
<keyword evidence="11" id="KW-0411">Iron-sulfur</keyword>
<evidence type="ECO:0000313" key="16">
    <source>
        <dbReference type="EMBL" id="AEA42191.1"/>
    </source>
</evidence>
<evidence type="ECO:0000259" key="15">
    <source>
        <dbReference type="SMART" id="SM00478"/>
    </source>
</evidence>
<reference evidence="16 17" key="1">
    <citation type="journal article" date="2011" name="Stand. Genomic Sci.">
        <title>Complete genome sequence of the gliding freshwater bacterium Fluviicola taffensis type strain (RW262).</title>
        <authorList>
            <person name="Woyke T."/>
            <person name="Chertkov O."/>
            <person name="Lapidus A."/>
            <person name="Nolan M."/>
            <person name="Lucas S."/>
            <person name="Del Rio T.G."/>
            <person name="Tice H."/>
            <person name="Cheng J.F."/>
            <person name="Tapia R."/>
            <person name="Han C."/>
            <person name="Goodwin L."/>
            <person name="Pitluck S."/>
            <person name="Liolios K."/>
            <person name="Pagani I."/>
            <person name="Ivanova N."/>
            <person name="Huntemann M."/>
            <person name="Mavromatis K."/>
            <person name="Mikhailova N."/>
            <person name="Pati A."/>
            <person name="Chen A."/>
            <person name="Palaniappan K."/>
            <person name="Land M."/>
            <person name="Hauser L."/>
            <person name="Brambilla E.M."/>
            <person name="Rohde M."/>
            <person name="Mwirichia R."/>
            <person name="Sikorski J."/>
            <person name="Tindall B.J."/>
            <person name="Goker M."/>
            <person name="Bristow J."/>
            <person name="Eisen J.A."/>
            <person name="Markowitz V."/>
            <person name="Hugenholtz P."/>
            <person name="Klenk H.P."/>
            <person name="Kyrpides N.C."/>
        </authorList>
    </citation>
    <scope>NUCLEOTIDE SEQUENCE [LARGE SCALE GENOMIC DNA]</scope>
    <source>
        <strain evidence="17">DSM 16823 / RW262 / RW262</strain>
    </source>
</reference>
<dbReference type="FunFam" id="1.10.340.30:FF:000002">
    <property type="entry name" value="Adenine DNA glycosylase"/>
    <property type="match status" value="1"/>
</dbReference>
<evidence type="ECO:0000256" key="6">
    <source>
        <dbReference type="ARBA" id="ARBA00022485"/>
    </source>
</evidence>
<reference evidence="17" key="2">
    <citation type="submission" date="2011-02" db="EMBL/GenBank/DDBJ databases">
        <title>The complete genome of Fluviicola taffensis DSM 16823.</title>
        <authorList>
            <consortium name="US DOE Joint Genome Institute (JGI-PGF)"/>
            <person name="Lucas S."/>
            <person name="Copeland A."/>
            <person name="Lapidus A."/>
            <person name="Bruce D."/>
            <person name="Goodwin L."/>
            <person name="Pitluck S."/>
            <person name="Kyrpides N."/>
            <person name="Mavromatis K."/>
            <person name="Ivanova N."/>
            <person name="Mikhailova N."/>
            <person name="Pagani I."/>
            <person name="Chertkov O."/>
            <person name="Detter J.C."/>
            <person name="Han C."/>
            <person name="Tapia R."/>
            <person name="Land M."/>
            <person name="Hauser L."/>
            <person name="Markowitz V."/>
            <person name="Cheng J.-F."/>
            <person name="Hugenholtz P."/>
            <person name="Woyke T."/>
            <person name="Wu D."/>
            <person name="Tindall B."/>
            <person name="Pomrenke H.G."/>
            <person name="Brambilla E."/>
            <person name="Klenk H.-P."/>
            <person name="Eisen J.A."/>
        </authorList>
    </citation>
    <scope>NUCLEOTIDE SEQUENCE [LARGE SCALE GENOMIC DNA]</scope>
    <source>
        <strain evidence="17">DSM 16823 / RW262 / RW262</strain>
    </source>
</reference>
<dbReference type="InterPro" id="IPR003265">
    <property type="entry name" value="HhH-GPD_domain"/>
</dbReference>
<evidence type="ECO:0000256" key="10">
    <source>
        <dbReference type="ARBA" id="ARBA00023004"/>
    </source>
</evidence>
<keyword evidence="10 14" id="KW-0408">Iron</keyword>
<comment type="similarity">
    <text evidence="3 14">Belongs to the Nth/MutY family.</text>
</comment>
<dbReference type="PANTHER" id="PTHR42944">
    <property type="entry name" value="ADENINE DNA GLYCOSYLASE"/>
    <property type="match status" value="1"/>
</dbReference>
<dbReference type="NCBIfam" id="TIGR01084">
    <property type="entry name" value="mutY"/>
    <property type="match status" value="1"/>
</dbReference>
<dbReference type="STRING" id="755732.Fluta_0182"/>
<dbReference type="AlphaFoldDB" id="F2IBW3"/>
<organism evidence="16 17">
    <name type="scientific">Fluviicola taffensis (strain DSM 16823 / NCIMB 13979 / RW262)</name>
    <dbReference type="NCBI Taxonomy" id="755732"/>
    <lineage>
        <taxon>Bacteria</taxon>
        <taxon>Pseudomonadati</taxon>
        <taxon>Bacteroidota</taxon>
        <taxon>Flavobacteriia</taxon>
        <taxon>Flavobacteriales</taxon>
        <taxon>Crocinitomicaceae</taxon>
        <taxon>Fluviicola</taxon>
    </lineage>
</organism>
<keyword evidence="8 14" id="KW-0227">DNA damage</keyword>
<keyword evidence="12" id="KW-0234">DNA repair</keyword>
<dbReference type="PANTHER" id="PTHR42944:SF1">
    <property type="entry name" value="ADENINE DNA GLYCOSYLASE"/>
    <property type="match status" value="1"/>
</dbReference>
<evidence type="ECO:0000256" key="2">
    <source>
        <dbReference type="ARBA" id="ARBA00002933"/>
    </source>
</evidence>
<evidence type="ECO:0000256" key="9">
    <source>
        <dbReference type="ARBA" id="ARBA00022801"/>
    </source>
</evidence>
<dbReference type="Pfam" id="PF00633">
    <property type="entry name" value="HHH"/>
    <property type="match status" value="1"/>
</dbReference>
<dbReference type="InterPro" id="IPR000445">
    <property type="entry name" value="HhH_motif"/>
</dbReference>
<evidence type="ECO:0000256" key="4">
    <source>
        <dbReference type="ARBA" id="ARBA00012045"/>
    </source>
</evidence>
<comment type="function">
    <text evidence="2">Adenine glycosylase active on G-A mispairs. MutY also corrects error-prone DNA synthesis past GO lesions which are due to the oxidatively damaged form of guanine: 7,8-dihydro-8-oxoguanine (8-oxo-dGTP).</text>
</comment>
<dbReference type="eggNOG" id="COG1194">
    <property type="taxonomic scope" value="Bacteria"/>
</dbReference>
<keyword evidence="13 14" id="KW-0326">Glycosidase</keyword>
<evidence type="ECO:0000256" key="3">
    <source>
        <dbReference type="ARBA" id="ARBA00008343"/>
    </source>
</evidence>
<evidence type="ECO:0000256" key="5">
    <source>
        <dbReference type="ARBA" id="ARBA00022023"/>
    </source>
</evidence>
<proteinExistence type="inferred from homology"/>
<dbReference type="KEGG" id="fte:Fluta_0182"/>
<dbReference type="RefSeq" id="WP_013684965.1">
    <property type="nucleotide sequence ID" value="NC_015321.1"/>
</dbReference>
<feature type="domain" description="HhH-GPD" evidence="15">
    <location>
        <begin position="36"/>
        <end position="187"/>
    </location>
</feature>
<protein>
    <recommendedName>
        <fullName evidence="5 14">Adenine DNA glycosylase</fullName>
        <ecNumber evidence="4 14">3.2.2.31</ecNumber>
    </recommendedName>
</protein>
<dbReference type="GO" id="GO:0034039">
    <property type="term" value="F:8-oxo-7,8-dihydroguanine DNA N-glycosylase activity"/>
    <property type="evidence" value="ECO:0007669"/>
    <property type="project" value="TreeGrafter"/>
</dbReference>
<keyword evidence="7" id="KW-0479">Metal-binding</keyword>